<dbReference type="Pfam" id="PF18567">
    <property type="entry name" value="TIR_3"/>
    <property type="match status" value="1"/>
</dbReference>
<dbReference type="InterPro" id="IPR036397">
    <property type="entry name" value="RNaseH_sf"/>
</dbReference>
<keyword evidence="1" id="KW-0597">Phosphoprotein</keyword>
<dbReference type="Gene3D" id="3.30.420.10">
    <property type="entry name" value="Ribonuclease H-like superfamily/Ribonuclease H"/>
    <property type="match status" value="1"/>
</dbReference>
<evidence type="ECO:0000256" key="2">
    <source>
        <dbReference type="SAM" id="MobiDB-lite"/>
    </source>
</evidence>
<dbReference type="InterPro" id="IPR035897">
    <property type="entry name" value="Toll_tir_struct_dom_sf"/>
</dbReference>
<name>A0AAQ6A5D1_AMPOC</name>
<reference evidence="4" key="2">
    <citation type="submission" date="2025-08" db="UniProtKB">
        <authorList>
            <consortium name="Ensembl"/>
        </authorList>
    </citation>
    <scope>IDENTIFICATION</scope>
</reference>
<dbReference type="PANTHER" id="PTHR16267">
    <property type="entry name" value="BANK1/PIK3AP1 FAMILY MEMBER"/>
    <property type="match status" value="1"/>
</dbReference>
<sequence>IIYETEAKQWATYLQSLFTGSISEAGICCYDIATVSSRRDDFLRLSRYTCKLLILSKGMLESFCPMRRFFLARVLSPAAHVVVLLCGVDSLTPLLELVPLNGDECLQISSEQDAAEYLSTVTDIVRKGRDPSCTLFWRFTDVTCRITLSHFVYSQSTSTTLQSTVPSVWQSSAEVFILLRNEAAASNAEVEFSGENQMLRLKPVRWNERILCVSAPDFPAGNVKVTVFSGGVALKSTQLQYYSSMEEITCLLLRVADPVDFMCQVSSVDKLDEKLASMLLEVMPTGGFQGLQSENTPERELHHADVPSLLHFAAQYGFRSVSSLLLQCPGADRALHTANRHGQTPTEIAKSHGHTERATVAQIADEVDAGSDRKVSENSTSQFVGAMVPMLTPVHRQKCQQWARELQNWTMEQWKKMVWSDESCFLLHHVEGWVRHLPEEHMAPRCTMGRKQAVRGSQGGEDKEGEDEDLYAPLGMNDEYDTFLNSTKAVLVANRPPAPTPRPESTQVKESGTPYIAQEHCRSPLQKQTKARMEKRAVDSPQSLTVQFQQLEYFMKTKHPKVSGIIKAHKSLNSCETCIRN</sequence>
<dbReference type="GO" id="GO:0005102">
    <property type="term" value="F:signaling receptor binding"/>
    <property type="evidence" value="ECO:0007669"/>
    <property type="project" value="TreeGrafter"/>
</dbReference>
<dbReference type="GO" id="GO:0051898">
    <property type="term" value="P:negative regulation of phosphatidylinositol 3-kinase/protein kinase B signal transduction"/>
    <property type="evidence" value="ECO:0007669"/>
    <property type="project" value="TreeGrafter"/>
</dbReference>
<dbReference type="Ensembl" id="ENSAOCT00000051880.1">
    <property type="protein sequence ID" value="ENSAOCP00000071941.1"/>
    <property type="gene ID" value="ENSAOCG00000016700.2"/>
</dbReference>
<dbReference type="SUPFAM" id="SSF48403">
    <property type="entry name" value="Ankyrin repeat"/>
    <property type="match status" value="1"/>
</dbReference>
<dbReference type="Pfam" id="PF14545">
    <property type="entry name" value="DBB"/>
    <property type="match status" value="1"/>
</dbReference>
<reference evidence="4" key="3">
    <citation type="submission" date="2025-09" db="UniProtKB">
        <authorList>
            <consortium name="Ensembl"/>
        </authorList>
    </citation>
    <scope>IDENTIFICATION</scope>
</reference>
<evidence type="ECO:0000313" key="5">
    <source>
        <dbReference type="Proteomes" id="UP001501940"/>
    </source>
</evidence>
<dbReference type="GO" id="GO:1990782">
    <property type="term" value="F:protein tyrosine kinase binding"/>
    <property type="evidence" value="ECO:0007669"/>
    <property type="project" value="TreeGrafter"/>
</dbReference>
<feature type="domain" description="DBB" evidence="3">
    <location>
        <begin position="160"/>
        <end position="291"/>
    </location>
</feature>
<dbReference type="Gene3D" id="3.40.50.10140">
    <property type="entry name" value="Toll/interleukin-1 receptor homology (TIR) domain"/>
    <property type="match status" value="1"/>
</dbReference>
<evidence type="ECO:0000256" key="1">
    <source>
        <dbReference type="ARBA" id="ARBA00022553"/>
    </source>
</evidence>
<dbReference type="GO" id="GO:0050869">
    <property type="term" value="P:negative regulation of B cell activation"/>
    <property type="evidence" value="ECO:0007669"/>
    <property type="project" value="TreeGrafter"/>
</dbReference>
<dbReference type="GO" id="GO:0042113">
    <property type="term" value="P:B cell activation"/>
    <property type="evidence" value="ECO:0007669"/>
    <property type="project" value="TreeGrafter"/>
</dbReference>
<protein>
    <recommendedName>
        <fullName evidence="3">DBB domain-containing protein</fullName>
    </recommendedName>
</protein>
<dbReference type="AlphaFoldDB" id="A0AAQ6A5D1"/>
<dbReference type="GeneTree" id="ENSGT00390000008787"/>
<dbReference type="PROSITE" id="PS51376">
    <property type="entry name" value="DBB"/>
    <property type="match status" value="1"/>
</dbReference>
<accession>A0AAQ6A5D1</accession>
<dbReference type="GO" id="GO:0003676">
    <property type="term" value="F:nucleic acid binding"/>
    <property type="evidence" value="ECO:0007669"/>
    <property type="project" value="InterPro"/>
</dbReference>
<dbReference type="PANTHER" id="PTHR16267:SF13">
    <property type="entry name" value="B-CELL SCAFFOLD PROTEIN WITH ANKYRIN REPEATS"/>
    <property type="match status" value="1"/>
</dbReference>
<reference evidence="4 5" key="1">
    <citation type="submission" date="2022-01" db="EMBL/GenBank/DDBJ databases">
        <title>A chromosome-scale genome assembly of the false clownfish, Amphiprion ocellaris.</title>
        <authorList>
            <person name="Ryu T."/>
        </authorList>
    </citation>
    <scope>NUCLEOTIDE SEQUENCE [LARGE SCALE GENOMIC DNA]</scope>
</reference>
<dbReference type="Gene3D" id="1.25.40.20">
    <property type="entry name" value="Ankyrin repeat-containing domain"/>
    <property type="match status" value="1"/>
</dbReference>
<evidence type="ECO:0000259" key="3">
    <source>
        <dbReference type="PROSITE" id="PS51376"/>
    </source>
</evidence>
<dbReference type="Proteomes" id="UP001501940">
    <property type="component" value="Chromosome 23"/>
</dbReference>
<dbReference type="InterPro" id="IPR017893">
    <property type="entry name" value="DBB_domain"/>
</dbReference>
<keyword evidence="5" id="KW-1185">Reference proteome</keyword>
<dbReference type="InterPro" id="IPR052446">
    <property type="entry name" value="B-cell_PI3K-Signaling_Adptrs"/>
</dbReference>
<dbReference type="SMART" id="SM01282">
    <property type="entry name" value="DBB"/>
    <property type="match status" value="1"/>
</dbReference>
<dbReference type="InterPro" id="IPR036770">
    <property type="entry name" value="Ankyrin_rpt-contain_sf"/>
</dbReference>
<proteinExistence type="predicted"/>
<evidence type="ECO:0000313" key="4">
    <source>
        <dbReference type="Ensembl" id="ENSAOCP00000071941.1"/>
    </source>
</evidence>
<dbReference type="InterPro" id="IPR041340">
    <property type="entry name" value="PIK3AP1_TIR"/>
</dbReference>
<feature type="region of interest" description="Disordered" evidence="2">
    <location>
        <begin position="450"/>
        <end position="469"/>
    </location>
</feature>
<organism evidence="4 5">
    <name type="scientific">Amphiprion ocellaris</name>
    <name type="common">Clown anemonefish</name>
    <dbReference type="NCBI Taxonomy" id="80972"/>
    <lineage>
        <taxon>Eukaryota</taxon>
        <taxon>Metazoa</taxon>
        <taxon>Chordata</taxon>
        <taxon>Craniata</taxon>
        <taxon>Vertebrata</taxon>
        <taxon>Euteleostomi</taxon>
        <taxon>Actinopterygii</taxon>
        <taxon>Neopterygii</taxon>
        <taxon>Teleostei</taxon>
        <taxon>Neoteleostei</taxon>
        <taxon>Acanthomorphata</taxon>
        <taxon>Ovalentaria</taxon>
        <taxon>Pomacentridae</taxon>
        <taxon>Amphiprion</taxon>
    </lineage>
</organism>